<accession>A0A0F8WUJ0</accession>
<feature type="non-terminal residue" evidence="1">
    <location>
        <position position="123"/>
    </location>
</feature>
<protein>
    <submittedName>
        <fullName evidence="1">Uncharacterized protein</fullName>
    </submittedName>
</protein>
<gene>
    <name evidence="1" type="ORF">LCGC14_3023310</name>
</gene>
<dbReference type="AlphaFoldDB" id="A0A0F8WUJ0"/>
<organism evidence="1">
    <name type="scientific">marine sediment metagenome</name>
    <dbReference type="NCBI Taxonomy" id="412755"/>
    <lineage>
        <taxon>unclassified sequences</taxon>
        <taxon>metagenomes</taxon>
        <taxon>ecological metagenomes</taxon>
    </lineage>
</organism>
<evidence type="ECO:0000313" key="1">
    <source>
        <dbReference type="EMBL" id="KKK60542.1"/>
    </source>
</evidence>
<dbReference type="EMBL" id="LAZR01062917">
    <property type="protein sequence ID" value="KKK60542.1"/>
    <property type="molecule type" value="Genomic_DNA"/>
</dbReference>
<proteinExistence type="predicted"/>
<sequence>MNYLSEELLNLVFELNAKCLTKLEDLDEETKKRNNGEYIIMRNYIQKNDFYTKELAKATNIPQEVVLDMVQSLGFIRFKNRRLYVQSKYLDRTRLLINDVIIFLNYPMNKKINRSIDNVNSFM</sequence>
<name>A0A0F8WUJ0_9ZZZZ</name>
<reference evidence="1" key="1">
    <citation type="journal article" date="2015" name="Nature">
        <title>Complex archaea that bridge the gap between prokaryotes and eukaryotes.</title>
        <authorList>
            <person name="Spang A."/>
            <person name="Saw J.H."/>
            <person name="Jorgensen S.L."/>
            <person name="Zaremba-Niedzwiedzka K."/>
            <person name="Martijn J."/>
            <person name="Lind A.E."/>
            <person name="van Eijk R."/>
            <person name="Schleper C."/>
            <person name="Guy L."/>
            <person name="Ettema T.J."/>
        </authorList>
    </citation>
    <scope>NUCLEOTIDE SEQUENCE</scope>
</reference>
<comment type="caution">
    <text evidence="1">The sequence shown here is derived from an EMBL/GenBank/DDBJ whole genome shotgun (WGS) entry which is preliminary data.</text>
</comment>